<dbReference type="InterPro" id="IPR011701">
    <property type="entry name" value="MFS"/>
</dbReference>
<dbReference type="PANTHER" id="PTHR43266">
    <property type="entry name" value="MACROLIDE-EFFLUX PROTEIN"/>
    <property type="match status" value="1"/>
</dbReference>
<feature type="transmembrane region" description="Helical" evidence="7">
    <location>
        <begin position="174"/>
        <end position="191"/>
    </location>
</feature>
<gene>
    <name evidence="8" type="ORF">DS745_20695</name>
</gene>
<feature type="transmembrane region" description="Helical" evidence="7">
    <location>
        <begin position="228"/>
        <end position="253"/>
    </location>
</feature>
<feature type="transmembrane region" description="Helical" evidence="7">
    <location>
        <begin position="265"/>
        <end position="285"/>
    </location>
</feature>
<evidence type="ECO:0000256" key="6">
    <source>
        <dbReference type="ARBA" id="ARBA00023136"/>
    </source>
</evidence>
<evidence type="ECO:0000256" key="4">
    <source>
        <dbReference type="ARBA" id="ARBA00022692"/>
    </source>
</evidence>
<keyword evidence="3" id="KW-1003">Cell membrane</keyword>
<dbReference type="EMBL" id="QOUX01000047">
    <property type="protein sequence ID" value="RXI96164.1"/>
    <property type="molecule type" value="Genomic_DNA"/>
</dbReference>
<comment type="caution">
    <text evidence="8">The sequence shown here is derived from an EMBL/GenBank/DDBJ whole genome shotgun (WGS) entry which is preliminary data.</text>
</comment>
<feature type="transmembrane region" description="Helical" evidence="7">
    <location>
        <begin position="300"/>
        <end position="320"/>
    </location>
</feature>
<evidence type="ECO:0000256" key="1">
    <source>
        <dbReference type="ARBA" id="ARBA00004651"/>
    </source>
</evidence>
<evidence type="ECO:0000256" key="7">
    <source>
        <dbReference type="SAM" id="Phobius"/>
    </source>
</evidence>
<dbReference type="RefSeq" id="WP_129080145.1">
    <property type="nucleotide sequence ID" value="NZ_QOUX01000047.1"/>
</dbReference>
<protein>
    <submittedName>
        <fullName evidence="8">MFS transporter</fullName>
    </submittedName>
</protein>
<keyword evidence="6 7" id="KW-0472">Membrane</keyword>
<dbReference type="SUPFAM" id="SSF103473">
    <property type="entry name" value="MFS general substrate transporter"/>
    <property type="match status" value="1"/>
</dbReference>
<dbReference type="Pfam" id="PF07690">
    <property type="entry name" value="MFS_1"/>
    <property type="match status" value="1"/>
</dbReference>
<proteinExistence type="predicted"/>
<keyword evidence="9" id="KW-1185">Reference proteome</keyword>
<dbReference type="InterPro" id="IPR036259">
    <property type="entry name" value="MFS_trans_sf"/>
</dbReference>
<dbReference type="GO" id="GO:0022857">
    <property type="term" value="F:transmembrane transporter activity"/>
    <property type="evidence" value="ECO:0007669"/>
    <property type="project" value="InterPro"/>
</dbReference>
<dbReference type="Gene3D" id="1.20.1250.20">
    <property type="entry name" value="MFS general substrate transporter like domains"/>
    <property type="match status" value="1"/>
</dbReference>
<organism evidence="8 9">
    <name type="scientific">Anaerobacillus alkaliphilus</name>
    <dbReference type="NCBI Taxonomy" id="1548597"/>
    <lineage>
        <taxon>Bacteria</taxon>
        <taxon>Bacillati</taxon>
        <taxon>Bacillota</taxon>
        <taxon>Bacilli</taxon>
        <taxon>Bacillales</taxon>
        <taxon>Bacillaceae</taxon>
        <taxon>Anaerobacillus</taxon>
    </lineage>
</organism>
<feature type="transmembrane region" description="Helical" evidence="7">
    <location>
        <begin position="148"/>
        <end position="168"/>
    </location>
</feature>
<sequence>MDYQLKVKKATYHLYTFMISKLISSFGAQVYTFAISFYILQLTGSATSFAVNLICNILPRTILGPFAGAITDRYSKKAIVIIAQIATTITIGGLLVFTLTQGLSLSAIYVTTVVLSITSMFSGIAFTSSITALINKERIQKAMSLNQMAISFAAIGSPAVGGILYGAVTMPVFLIIYMIASSIAVVLESTMNFKLFAKEKEVVEGVEKKESLFKSIKLGIDYLKLHPVILLLLWVALMVNFFFGAFEVGYSYILIEKLQIESQHFGFTQGAFSVGMVVMSVYFSIRKEVKYPFLVSKRGIIGICLIMAAVAIPLLTSLSYNLVVGYYLVLMLCFGSLIIVINTPIQVMLQKTIDEDYKGRVFSIIETMAMALTPLGMVLYGFLYDIFPGQYILFVSAGLLLSVVLFLARPSAIRKIHPELGVTEIVREEVKAV</sequence>
<feature type="transmembrane region" description="Helical" evidence="7">
    <location>
        <begin position="106"/>
        <end position="127"/>
    </location>
</feature>
<keyword evidence="4 7" id="KW-0812">Transmembrane</keyword>
<evidence type="ECO:0000256" key="5">
    <source>
        <dbReference type="ARBA" id="ARBA00022989"/>
    </source>
</evidence>
<feature type="transmembrane region" description="Helical" evidence="7">
    <location>
        <begin position="389"/>
        <end position="408"/>
    </location>
</feature>
<evidence type="ECO:0000313" key="9">
    <source>
        <dbReference type="Proteomes" id="UP000290649"/>
    </source>
</evidence>
<evidence type="ECO:0000313" key="8">
    <source>
        <dbReference type="EMBL" id="RXI96164.1"/>
    </source>
</evidence>
<name>A0A4Q0VM77_9BACI</name>
<feature type="transmembrane region" description="Helical" evidence="7">
    <location>
        <begin position="326"/>
        <end position="349"/>
    </location>
</feature>
<feature type="transmembrane region" description="Helical" evidence="7">
    <location>
        <begin position="361"/>
        <end position="383"/>
    </location>
</feature>
<keyword evidence="2" id="KW-0813">Transport</keyword>
<feature type="transmembrane region" description="Helical" evidence="7">
    <location>
        <begin position="78"/>
        <end position="100"/>
    </location>
</feature>
<evidence type="ECO:0000256" key="3">
    <source>
        <dbReference type="ARBA" id="ARBA00022475"/>
    </source>
</evidence>
<accession>A0A4Q0VM77</accession>
<comment type="subcellular location">
    <subcellularLocation>
        <location evidence="1">Cell membrane</location>
        <topology evidence="1">Multi-pass membrane protein</topology>
    </subcellularLocation>
</comment>
<keyword evidence="5 7" id="KW-1133">Transmembrane helix</keyword>
<dbReference type="GO" id="GO:0005886">
    <property type="term" value="C:plasma membrane"/>
    <property type="evidence" value="ECO:0007669"/>
    <property type="project" value="UniProtKB-SubCell"/>
</dbReference>
<dbReference type="PANTHER" id="PTHR43266:SF9">
    <property type="entry name" value="PERMEASE, MAJOR FACILITATOR SUPERFAMILY-RELATED"/>
    <property type="match status" value="1"/>
</dbReference>
<dbReference type="AlphaFoldDB" id="A0A4Q0VM77"/>
<dbReference type="OrthoDB" id="9775268at2"/>
<evidence type="ECO:0000256" key="2">
    <source>
        <dbReference type="ARBA" id="ARBA00022448"/>
    </source>
</evidence>
<dbReference type="CDD" id="cd06173">
    <property type="entry name" value="MFS_MefA_like"/>
    <property type="match status" value="1"/>
</dbReference>
<dbReference type="Proteomes" id="UP000290649">
    <property type="component" value="Unassembled WGS sequence"/>
</dbReference>
<feature type="transmembrane region" description="Helical" evidence="7">
    <location>
        <begin position="12"/>
        <end position="31"/>
    </location>
</feature>
<reference evidence="8 9" key="1">
    <citation type="journal article" date="2019" name="Int. J. Syst. Evol. Microbiol.">
        <title>Anaerobacillus alkaliphilus sp. nov., a novel alkaliphilic and moderately halophilic bacterium.</title>
        <authorList>
            <person name="Borsodi A.K."/>
            <person name="Aszalos J.M."/>
            <person name="Bihari P."/>
            <person name="Nagy I."/>
            <person name="Schumann P."/>
            <person name="Sproer C."/>
            <person name="Kovacs A.L."/>
            <person name="Boka K."/>
            <person name="Dobosy P."/>
            <person name="Ovari M."/>
            <person name="Szili-Kovacs T."/>
            <person name="Toth E."/>
        </authorList>
    </citation>
    <scope>NUCLEOTIDE SEQUENCE [LARGE SCALE GENOMIC DNA]</scope>
    <source>
        <strain evidence="8 9">B16-10</strain>
    </source>
</reference>